<dbReference type="InterPro" id="IPR028979">
    <property type="entry name" value="Ser_kin/Pase_Hpr-like_N_sf"/>
</dbReference>
<evidence type="ECO:0000256" key="3">
    <source>
        <dbReference type="ARBA" id="ARBA00006883"/>
    </source>
</evidence>
<evidence type="ECO:0000256" key="8">
    <source>
        <dbReference type="ARBA" id="ARBA00022777"/>
    </source>
</evidence>
<dbReference type="GO" id="GO:0004674">
    <property type="term" value="F:protein serine/threonine kinase activity"/>
    <property type="evidence" value="ECO:0007669"/>
    <property type="project" value="UniProtKB-KW"/>
</dbReference>
<evidence type="ECO:0000256" key="5">
    <source>
        <dbReference type="ARBA" id="ARBA00022679"/>
    </source>
</evidence>
<evidence type="ECO:0000256" key="10">
    <source>
        <dbReference type="ARBA" id="ARBA00022842"/>
    </source>
</evidence>
<keyword evidence="8 15" id="KW-0418">Kinase</keyword>
<evidence type="ECO:0000256" key="11">
    <source>
        <dbReference type="ARBA" id="ARBA00023268"/>
    </source>
</evidence>
<keyword evidence="10" id="KW-0460">Magnesium</keyword>
<evidence type="ECO:0000256" key="2">
    <source>
        <dbReference type="ARBA" id="ARBA00001946"/>
    </source>
</evidence>
<keyword evidence="6" id="KW-0479">Metal-binding</keyword>
<gene>
    <name evidence="15" type="primary">hprK</name>
    <name evidence="15" type="ORF">CARN8_3180010</name>
</gene>
<dbReference type="InterPro" id="IPR027417">
    <property type="entry name" value="P-loop_NTPase"/>
</dbReference>
<proteinExistence type="inferred from homology"/>
<dbReference type="SUPFAM" id="SSF53795">
    <property type="entry name" value="PEP carboxykinase-like"/>
    <property type="match status" value="1"/>
</dbReference>
<dbReference type="GO" id="GO:0000155">
    <property type="term" value="F:phosphorelay sensor kinase activity"/>
    <property type="evidence" value="ECO:0007669"/>
    <property type="project" value="InterPro"/>
</dbReference>
<comment type="catalytic activity">
    <reaction evidence="1">
        <text>[HPr protein]-L-serine + ATP = [HPr protein]-O-phospho-L-serine + ADP + H(+)</text>
        <dbReference type="Rhea" id="RHEA:46600"/>
        <dbReference type="Rhea" id="RHEA-COMP:11602"/>
        <dbReference type="Rhea" id="RHEA-COMP:11603"/>
        <dbReference type="ChEBI" id="CHEBI:15378"/>
        <dbReference type="ChEBI" id="CHEBI:29999"/>
        <dbReference type="ChEBI" id="CHEBI:30616"/>
        <dbReference type="ChEBI" id="CHEBI:83421"/>
        <dbReference type="ChEBI" id="CHEBI:456216"/>
    </reaction>
</comment>
<dbReference type="FunFam" id="3.40.50.300:FF:000174">
    <property type="entry name" value="HPr kinase/phosphorylase"/>
    <property type="match status" value="1"/>
</dbReference>
<dbReference type="AlphaFoldDB" id="A0A3P3ZP36"/>
<dbReference type="GO" id="GO:0006109">
    <property type="term" value="P:regulation of carbohydrate metabolic process"/>
    <property type="evidence" value="ECO:0007669"/>
    <property type="project" value="InterPro"/>
</dbReference>
<evidence type="ECO:0000256" key="12">
    <source>
        <dbReference type="ARBA" id="ARBA00047657"/>
    </source>
</evidence>
<evidence type="ECO:0000256" key="9">
    <source>
        <dbReference type="ARBA" id="ARBA00022840"/>
    </source>
</evidence>
<dbReference type="EC" id="2.7.11.-" evidence="15"/>
<dbReference type="InterPro" id="IPR003755">
    <property type="entry name" value="HPr(Ser)_kin/Pase"/>
</dbReference>
<comment type="cofactor">
    <cofactor evidence="2">
        <name>Mg(2+)</name>
        <dbReference type="ChEBI" id="CHEBI:18420"/>
    </cofactor>
</comment>
<dbReference type="InterPro" id="IPR011104">
    <property type="entry name" value="Hpr_kin/Pase_C"/>
</dbReference>
<sequence length="321" mass="35173">MPSVSVQRLFTDNRERLDLCWLAGQQGSLRVVTVGALSDSTAGLIAHLNLTHPHRFQVLGAHEMAYLQSLDEGALATAWEGIFSSELVAIFLSEGCVLLPALAERAEQRSIPVMGASVDSTSVINQIRHYLSQELAEQESLHGVFMVILEVGVLITGDSGAGKSELALELITRGNGLVADDVVEFYRITPDTLQGRCPPLLRDFLEVRGLGLLNIRSIFGETAVRPRKNLKLIVHLERPSSGDLNTCERLPMGRQTQSILGVAIPRVVLPVAVGRNLAVLVEAATRNFILEQRGINSTQEFIDRQQQFMQESCAQGDSHEF</sequence>
<dbReference type="Gene3D" id="3.40.50.300">
    <property type="entry name" value="P-loop containing nucleotide triphosphate hydrolases"/>
    <property type="match status" value="1"/>
</dbReference>
<keyword evidence="5 15" id="KW-0808">Transferase</keyword>
<evidence type="ECO:0000256" key="6">
    <source>
        <dbReference type="ARBA" id="ARBA00022723"/>
    </source>
</evidence>
<dbReference type="EMBL" id="UOYP01000244">
    <property type="protein sequence ID" value="VAY88532.1"/>
    <property type="molecule type" value="Genomic_DNA"/>
</dbReference>
<dbReference type="NCBIfam" id="TIGR00679">
    <property type="entry name" value="hpr-ser"/>
    <property type="match status" value="1"/>
</dbReference>
<evidence type="ECO:0000256" key="1">
    <source>
        <dbReference type="ARBA" id="ARBA00001120"/>
    </source>
</evidence>
<keyword evidence="9" id="KW-0067">ATP-binding</keyword>
<evidence type="ECO:0000256" key="4">
    <source>
        <dbReference type="ARBA" id="ARBA00022527"/>
    </source>
</evidence>
<dbReference type="InterPro" id="IPR011126">
    <property type="entry name" value="Hpr_kin/Pase_Hpr_N"/>
</dbReference>
<dbReference type="EC" id="2.7.4.-" evidence="15"/>
<dbReference type="Pfam" id="PF07475">
    <property type="entry name" value="Hpr_kinase_C"/>
    <property type="match status" value="1"/>
</dbReference>
<evidence type="ECO:0000256" key="7">
    <source>
        <dbReference type="ARBA" id="ARBA00022741"/>
    </source>
</evidence>
<keyword evidence="4" id="KW-0723">Serine/threonine-protein kinase</keyword>
<dbReference type="PANTHER" id="PTHR30305">
    <property type="entry name" value="PROTEIN YJDM-RELATED"/>
    <property type="match status" value="1"/>
</dbReference>
<keyword evidence="11" id="KW-0511">Multifunctional enzyme</keyword>
<keyword evidence="7" id="KW-0547">Nucleotide-binding</keyword>
<accession>A0A3P3ZP36</accession>
<dbReference type="InterPro" id="IPR025662">
    <property type="entry name" value="Sigma_54_int_dom_ATP-bd_1"/>
</dbReference>
<evidence type="ECO:0000259" key="14">
    <source>
        <dbReference type="Pfam" id="PF07475"/>
    </source>
</evidence>
<dbReference type="GO" id="GO:0046872">
    <property type="term" value="F:metal ion binding"/>
    <property type="evidence" value="ECO:0007669"/>
    <property type="project" value="UniProtKB-KW"/>
</dbReference>
<feature type="domain" description="HPr(Ser) kinase/phosphorylase N-terminal" evidence="13">
    <location>
        <begin position="4"/>
        <end position="131"/>
    </location>
</feature>
<feature type="domain" description="HPr kinase/phosphorylase C-terminal" evidence="14">
    <location>
        <begin position="133"/>
        <end position="304"/>
    </location>
</feature>
<dbReference type="PANTHER" id="PTHR30305:SF1">
    <property type="entry name" value="HPR KINASE_PHOSPHORYLASE"/>
    <property type="match status" value="1"/>
</dbReference>
<name>A0A3P3ZP36_9ZZZZ</name>
<dbReference type="HAMAP" id="MF_01249">
    <property type="entry name" value="HPr_kinase"/>
    <property type="match status" value="1"/>
</dbReference>
<comment type="catalytic activity">
    <reaction evidence="12">
        <text>[HPr protein]-O-phospho-L-serine + phosphate + H(+) = [HPr protein]-L-serine + diphosphate</text>
        <dbReference type="Rhea" id="RHEA:46604"/>
        <dbReference type="Rhea" id="RHEA-COMP:11602"/>
        <dbReference type="Rhea" id="RHEA-COMP:11603"/>
        <dbReference type="ChEBI" id="CHEBI:15378"/>
        <dbReference type="ChEBI" id="CHEBI:29999"/>
        <dbReference type="ChEBI" id="CHEBI:33019"/>
        <dbReference type="ChEBI" id="CHEBI:43474"/>
        <dbReference type="ChEBI" id="CHEBI:83421"/>
    </reaction>
</comment>
<dbReference type="Pfam" id="PF02603">
    <property type="entry name" value="Hpr_kinase_N"/>
    <property type="match status" value="1"/>
</dbReference>
<dbReference type="CDD" id="cd01918">
    <property type="entry name" value="HprK_C"/>
    <property type="match status" value="1"/>
</dbReference>
<dbReference type="PROSITE" id="PS00675">
    <property type="entry name" value="SIGMA54_INTERACT_1"/>
    <property type="match status" value="1"/>
</dbReference>
<organism evidence="15">
    <name type="scientific">mine drainage metagenome</name>
    <dbReference type="NCBI Taxonomy" id="410659"/>
    <lineage>
        <taxon>unclassified sequences</taxon>
        <taxon>metagenomes</taxon>
        <taxon>ecological metagenomes</taxon>
    </lineage>
</organism>
<dbReference type="Gene3D" id="3.40.1390.20">
    <property type="entry name" value="HprK N-terminal domain-like"/>
    <property type="match status" value="1"/>
</dbReference>
<dbReference type="SUPFAM" id="SSF75138">
    <property type="entry name" value="HprK N-terminal domain-like"/>
    <property type="match status" value="1"/>
</dbReference>
<evidence type="ECO:0000259" key="13">
    <source>
        <dbReference type="Pfam" id="PF02603"/>
    </source>
</evidence>
<reference evidence="15" key="1">
    <citation type="submission" date="2018-10" db="EMBL/GenBank/DDBJ databases">
        <authorList>
            <person name="Plewniak F."/>
        </authorList>
    </citation>
    <scope>NUCLEOTIDE SEQUENCE</scope>
</reference>
<dbReference type="GO" id="GO:0005524">
    <property type="term" value="F:ATP binding"/>
    <property type="evidence" value="ECO:0007669"/>
    <property type="project" value="UniProtKB-KW"/>
</dbReference>
<evidence type="ECO:0000313" key="15">
    <source>
        <dbReference type="EMBL" id="VAY88532.1"/>
    </source>
</evidence>
<comment type="similarity">
    <text evidence="3">Belongs to the HPrK/P family.</text>
</comment>
<protein>
    <submittedName>
        <fullName evidence="15">HPr kinase/phosphorylase</fullName>
        <ecNumber evidence="15">2.7.11.-</ecNumber>
        <ecNumber evidence="15">2.7.4.-</ecNumber>
    </submittedName>
</protein>